<dbReference type="GO" id="GO:0043248">
    <property type="term" value="P:proteasome assembly"/>
    <property type="evidence" value="ECO:0007669"/>
    <property type="project" value="InterPro"/>
</dbReference>
<gene>
    <name evidence="2" type="ORF">K7X08_018919</name>
</gene>
<evidence type="ECO:0000256" key="1">
    <source>
        <dbReference type="SAM" id="MobiDB-lite"/>
    </source>
</evidence>
<dbReference type="OrthoDB" id="5839at2759"/>
<dbReference type="Proteomes" id="UP001152561">
    <property type="component" value="Unassembled WGS sequence"/>
</dbReference>
<protein>
    <recommendedName>
        <fullName evidence="4">Proteasome assembly chaperone 3</fullName>
    </recommendedName>
</protein>
<accession>A0A9Q1LWK4</accession>
<dbReference type="InterPro" id="IPR018788">
    <property type="entry name" value="Proteasome_assmbl_chp_3"/>
</dbReference>
<feature type="region of interest" description="Disordered" evidence="1">
    <location>
        <begin position="1"/>
        <end position="23"/>
    </location>
</feature>
<keyword evidence="3" id="KW-1185">Reference proteome</keyword>
<feature type="compositionally biased region" description="Polar residues" evidence="1">
    <location>
        <begin position="1"/>
        <end position="11"/>
    </location>
</feature>
<organism evidence="2 3">
    <name type="scientific">Anisodus acutangulus</name>
    <dbReference type="NCBI Taxonomy" id="402998"/>
    <lineage>
        <taxon>Eukaryota</taxon>
        <taxon>Viridiplantae</taxon>
        <taxon>Streptophyta</taxon>
        <taxon>Embryophyta</taxon>
        <taxon>Tracheophyta</taxon>
        <taxon>Spermatophyta</taxon>
        <taxon>Magnoliopsida</taxon>
        <taxon>eudicotyledons</taxon>
        <taxon>Gunneridae</taxon>
        <taxon>Pentapetalae</taxon>
        <taxon>asterids</taxon>
        <taxon>lamiids</taxon>
        <taxon>Solanales</taxon>
        <taxon>Solanaceae</taxon>
        <taxon>Solanoideae</taxon>
        <taxon>Hyoscyameae</taxon>
        <taxon>Anisodus</taxon>
    </lineage>
</organism>
<dbReference type="PANTHER" id="PTHR31051">
    <property type="entry name" value="PROTEASOME ASSEMBLY CHAPERONE 3"/>
    <property type="match status" value="1"/>
</dbReference>
<sequence length="193" mass="20884">MVPPQGSSTEGESGPKIRPKGVVDEQHVNIPVLPLVGPEGRRRLGQLKGEKGTSRRALVSRKKIVFHGGRGEEAMDIPVQQKKLSLDIKGNKTDIVICAYDDHFLVIATQIGSMGTILHARKEEGVSIHPTFSVSVLLGKRDEPMLVACARQIIEHISNAGSSRSLVLSLGLRDQSLPTLKGIVSAVTENCLW</sequence>
<dbReference type="InterPro" id="IPR053720">
    <property type="entry name" value="Psm_Assembly_Chaperone"/>
</dbReference>
<evidence type="ECO:0000313" key="2">
    <source>
        <dbReference type="EMBL" id="KAJ8546336.1"/>
    </source>
</evidence>
<dbReference type="Pfam" id="PF10178">
    <property type="entry name" value="PAC3"/>
    <property type="match status" value="1"/>
</dbReference>
<evidence type="ECO:0008006" key="4">
    <source>
        <dbReference type="Google" id="ProtNLM"/>
    </source>
</evidence>
<name>A0A9Q1LWK4_9SOLA</name>
<comment type="caution">
    <text evidence="2">The sequence shown here is derived from an EMBL/GenBank/DDBJ whole genome shotgun (WGS) entry which is preliminary data.</text>
</comment>
<dbReference type="EMBL" id="JAJAGQ010000013">
    <property type="protein sequence ID" value="KAJ8546336.1"/>
    <property type="molecule type" value="Genomic_DNA"/>
</dbReference>
<proteinExistence type="predicted"/>
<dbReference type="AlphaFoldDB" id="A0A9Q1LWK4"/>
<reference evidence="3" key="1">
    <citation type="journal article" date="2023" name="Proc. Natl. Acad. Sci. U.S.A.">
        <title>Genomic and structural basis for evolution of tropane alkaloid biosynthesis.</title>
        <authorList>
            <person name="Wanga Y.-J."/>
            <person name="Taina T."/>
            <person name="Yua J.-Y."/>
            <person name="Lia J."/>
            <person name="Xua B."/>
            <person name="Chenc J."/>
            <person name="D'Auriad J.C."/>
            <person name="Huanga J.-P."/>
            <person name="Huanga S.-X."/>
        </authorList>
    </citation>
    <scope>NUCLEOTIDE SEQUENCE [LARGE SCALE GENOMIC DNA]</scope>
    <source>
        <strain evidence="3">cv. KIB-2019</strain>
    </source>
</reference>
<evidence type="ECO:0000313" key="3">
    <source>
        <dbReference type="Proteomes" id="UP001152561"/>
    </source>
</evidence>
<dbReference type="PANTHER" id="PTHR31051:SF1">
    <property type="entry name" value="PROTEASOME ASSEMBLY CHAPERONE 3"/>
    <property type="match status" value="1"/>
</dbReference>
<dbReference type="Gene3D" id="3.30.230.90">
    <property type="match status" value="1"/>
</dbReference>